<evidence type="ECO:0000256" key="1">
    <source>
        <dbReference type="SAM" id="SignalP"/>
    </source>
</evidence>
<feature type="chain" id="PRO_5045427514" evidence="1">
    <location>
        <begin position="21"/>
        <end position="178"/>
    </location>
</feature>
<dbReference type="RefSeq" id="WP_114811340.1">
    <property type="nucleotide sequence ID" value="NZ_CP139965.1"/>
</dbReference>
<protein>
    <submittedName>
        <fullName evidence="2">Uncharacterized protein</fullName>
    </submittedName>
</protein>
<accession>A0ABZ0WL36</accession>
<dbReference type="Proteomes" id="UP001325479">
    <property type="component" value="Chromosome"/>
</dbReference>
<keyword evidence="3" id="KW-1185">Reference proteome</keyword>
<evidence type="ECO:0000313" key="3">
    <source>
        <dbReference type="Proteomes" id="UP001325479"/>
    </source>
</evidence>
<feature type="signal peptide" evidence="1">
    <location>
        <begin position="1"/>
        <end position="20"/>
    </location>
</feature>
<dbReference type="EMBL" id="CP139965">
    <property type="protein sequence ID" value="WQD78006.1"/>
    <property type="molecule type" value="Genomic_DNA"/>
</dbReference>
<keyword evidence="1" id="KW-0732">Signal</keyword>
<organism evidence="2 3">
    <name type="scientific">Paraburkholderia kururiensis</name>
    <dbReference type="NCBI Taxonomy" id="984307"/>
    <lineage>
        <taxon>Bacteria</taxon>
        <taxon>Pseudomonadati</taxon>
        <taxon>Pseudomonadota</taxon>
        <taxon>Betaproteobacteria</taxon>
        <taxon>Burkholderiales</taxon>
        <taxon>Burkholderiaceae</taxon>
        <taxon>Paraburkholderia</taxon>
    </lineage>
</organism>
<gene>
    <name evidence="2" type="ORF">U0042_28995</name>
</gene>
<name>A0ABZ0WL36_9BURK</name>
<sequence length="178" mass="18682">MRNATVAVLLALCSIPLAHADDTARESQTRHAQTLKVFDSQGKYIGPLVAIDQLTVGTVVNANGVLIVAPIHRVSVNGQTSASQYEWANTLPATAAPPTLDCRGFPVIGALTGPGVLRPSFTLRSGTEATAYVAPVGYSMPTPPNGQCTGEGSPAPSWLAQSTYPLTQNYPEPLAIHY</sequence>
<evidence type="ECO:0000313" key="2">
    <source>
        <dbReference type="EMBL" id="WQD78006.1"/>
    </source>
</evidence>
<reference evidence="2 3" key="1">
    <citation type="submission" date="2023-12" db="EMBL/GenBank/DDBJ databases">
        <title>Genome sequencing and assembly of bacterial species from a model synthetic community.</title>
        <authorList>
            <person name="Hogle S.L."/>
        </authorList>
    </citation>
    <scope>NUCLEOTIDE SEQUENCE [LARGE SCALE GENOMIC DNA]</scope>
    <source>
        <strain evidence="2 3">HAMBI 2494</strain>
    </source>
</reference>
<proteinExistence type="predicted"/>